<sequence length="117" mass="12973">MSHFSTLRTKITDAEILKASLRDLGISVKSEADVRGYNGQRVRADLVAVLEGEYDLGWSRNGDGSFDLIADLWGVAKKHNQTELINSINQKYAVNKTLAEVKNRTGLKDANVKLVLQ</sequence>
<evidence type="ECO:0000313" key="1">
    <source>
        <dbReference type="EMBL" id="AFZ14953.1"/>
    </source>
</evidence>
<keyword evidence="2" id="KW-1185">Reference proteome</keyword>
<dbReference type="Proteomes" id="UP000010472">
    <property type="component" value="Chromosome"/>
</dbReference>
<proteinExistence type="predicted"/>
<dbReference type="RefSeq" id="WP_015205049.1">
    <property type="nucleotide sequence ID" value="NC_019753.1"/>
</dbReference>
<dbReference type="PANTHER" id="PTHR39638">
    <property type="entry name" value="YCF35"/>
    <property type="match status" value="1"/>
</dbReference>
<dbReference type="STRING" id="1173022.Cri9333_4159"/>
<dbReference type="PATRIC" id="fig|1173022.3.peg.4494"/>
<evidence type="ECO:0008006" key="3">
    <source>
        <dbReference type="Google" id="ProtNLM"/>
    </source>
</evidence>
<gene>
    <name evidence="1" type="ORF">Cri9333_4159</name>
</gene>
<evidence type="ECO:0000313" key="2">
    <source>
        <dbReference type="Proteomes" id="UP000010472"/>
    </source>
</evidence>
<dbReference type="InterPro" id="IPR009666">
    <property type="entry name" value="Uncharacterised_Ycf35"/>
</dbReference>
<dbReference type="Pfam" id="PF06868">
    <property type="entry name" value="DUF1257"/>
    <property type="match status" value="1"/>
</dbReference>
<dbReference type="OrthoDB" id="514050at2"/>
<reference evidence="1 2" key="1">
    <citation type="submission" date="2012-06" db="EMBL/GenBank/DDBJ databases">
        <title>Finished chromosome of genome of Crinalium epipsammum PCC 9333.</title>
        <authorList>
            <consortium name="US DOE Joint Genome Institute"/>
            <person name="Gugger M."/>
            <person name="Coursin T."/>
            <person name="Rippka R."/>
            <person name="Tandeau De Marsac N."/>
            <person name="Huntemann M."/>
            <person name="Wei C.-L."/>
            <person name="Han J."/>
            <person name="Detter J.C."/>
            <person name="Han C."/>
            <person name="Tapia R."/>
            <person name="Davenport K."/>
            <person name="Daligault H."/>
            <person name="Erkkila T."/>
            <person name="Gu W."/>
            <person name="Munk A.C.C."/>
            <person name="Teshima H."/>
            <person name="Xu Y."/>
            <person name="Chain P."/>
            <person name="Chen A."/>
            <person name="Krypides N."/>
            <person name="Mavromatis K."/>
            <person name="Markowitz V."/>
            <person name="Szeto E."/>
            <person name="Ivanova N."/>
            <person name="Mikhailova N."/>
            <person name="Ovchinnikova G."/>
            <person name="Pagani I."/>
            <person name="Pati A."/>
            <person name="Goodwin L."/>
            <person name="Peters L."/>
            <person name="Pitluck S."/>
            <person name="Woyke T."/>
            <person name="Kerfeld C."/>
        </authorList>
    </citation>
    <scope>NUCLEOTIDE SEQUENCE [LARGE SCALE GENOMIC DNA]</scope>
    <source>
        <strain evidence="1 2">PCC 9333</strain>
    </source>
</reference>
<dbReference type="EMBL" id="CP003620">
    <property type="protein sequence ID" value="AFZ14953.1"/>
    <property type="molecule type" value="Genomic_DNA"/>
</dbReference>
<dbReference type="HOGENOM" id="CLU_145470_0_0_3"/>
<accession>K9W3L8</accession>
<dbReference type="KEGG" id="cep:Cri9333_4159"/>
<dbReference type="eggNOG" id="ENOG502ZX30">
    <property type="taxonomic scope" value="Bacteria"/>
</dbReference>
<organism evidence="1 2">
    <name type="scientific">Crinalium epipsammum PCC 9333</name>
    <dbReference type="NCBI Taxonomy" id="1173022"/>
    <lineage>
        <taxon>Bacteria</taxon>
        <taxon>Bacillati</taxon>
        <taxon>Cyanobacteriota</taxon>
        <taxon>Cyanophyceae</taxon>
        <taxon>Gomontiellales</taxon>
        <taxon>Gomontiellaceae</taxon>
        <taxon>Crinalium</taxon>
    </lineage>
</organism>
<protein>
    <recommendedName>
        <fullName evidence="3">DUF1257 domain-containing protein</fullName>
    </recommendedName>
</protein>
<dbReference type="PANTHER" id="PTHR39638:SF2">
    <property type="entry name" value="YCF35"/>
    <property type="match status" value="1"/>
</dbReference>
<dbReference type="AlphaFoldDB" id="K9W3L8"/>
<name>K9W3L8_9CYAN</name>